<evidence type="ECO:0000256" key="1">
    <source>
        <dbReference type="ARBA" id="ARBA00004275"/>
    </source>
</evidence>
<name>A0A9N9WMT6_9DIPT</name>
<comment type="similarity">
    <text evidence="2">Belongs to the ATP-dependent AMP-binding enzyme family.</text>
</comment>
<protein>
    <submittedName>
        <fullName evidence="7">Uncharacterized protein</fullName>
    </submittedName>
</protein>
<reference evidence="7" key="2">
    <citation type="submission" date="2022-10" db="EMBL/GenBank/DDBJ databases">
        <authorList>
            <consortium name="ENA_rothamsted_submissions"/>
            <consortium name="culmorum"/>
            <person name="King R."/>
        </authorList>
    </citation>
    <scope>NUCLEOTIDE SEQUENCE</scope>
</reference>
<dbReference type="OrthoDB" id="10253869at2759"/>
<organism evidence="7 8">
    <name type="scientific">Chironomus riparius</name>
    <dbReference type="NCBI Taxonomy" id="315576"/>
    <lineage>
        <taxon>Eukaryota</taxon>
        <taxon>Metazoa</taxon>
        <taxon>Ecdysozoa</taxon>
        <taxon>Arthropoda</taxon>
        <taxon>Hexapoda</taxon>
        <taxon>Insecta</taxon>
        <taxon>Pterygota</taxon>
        <taxon>Neoptera</taxon>
        <taxon>Endopterygota</taxon>
        <taxon>Diptera</taxon>
        <taxon>Nematocera</taxon>
        <taxon>Chironomoidea</taxon>
        <taxon>Chironomidae</taxon>
        <taxon>Chironominae</taxon>
        <taxon>Chironomus</taxon>
    </lineage>
</organism>
<proteinExistence type="inferred from homology"/>
<dbReference type="InterPro" id="IPR020845">
    <property type="entry name" value="AMP-binding_CS"/>
</dbReference>
<evidence type="ECO:0000256" key="3">
    <source>
        <dbReference type="ARBA" id="ARBA00022598"/>
    </source>
</evidence>
<dbReference type="PANTHER" id="PTHR24096:SF149">
    <property type="entry name" value="AMP-BINDING DOMAIN-CONTAINING PROTEIN-RELATED"/>
    <property type="match status" value="1"/>
</dbReference>
<accession>A0A9N9WMT6</accession>
<evidence type="ECO:0000313" key="7">
    <source>
        <dbReference type="EMBL" id="CAG9798878.1"/>
    </source>
</evidence>
<dbReference type="CDD" id="cd05911">
    <property type="entry name" value="Firefly_Luc_like"/>
    <property type="match status" value="1"/>
</dbReference>
<evidence type="ECO:0000259" key="6">
    <source>
        <dbReference type="Pfam" id="PF13193"/>
    </source>
</evidence>
<dbReference type="PANTHER" id="PTHR24096">
    <property type="entry name" value="LONG-CHAIN-FATTY-ACID--COA LIGASE"/>
    <property type="match status" value="1"/>
</dbReference>
<dbReference type="Gene3D" id="3.30.300.30">
    <property type="match status" value="1"/>
</dbReference>
<dbReference type="Pfam" id="PF13193">
    <property type="entry name" value="AMP-binding_C"/>
    <property type="match status" value="1"/>
</dbReference>
<comment type="subcellular location">
    <subcellularLocation>
        <location evidence="1">Peroxisome</location>
    </subcellularLocation>
</comment>
<keyword evidence="4" id="KW-0576">Peroxisome</keyword>
<dbReference type="PROSITE" id="PS00455">
    <property type="entry name" value="AMP_BINDING"/>
    <property type="match status" value="1"/>
</dbReference>
<feature type="domain" description="AMP-binding enzyme C-terminal" evidence="6">
    <location>
        <begin position="452"/>
        <end position="528"/>
    </location>
</feature>
<gene>
    <name evidence="7" type="ORF">CHIRRI_LOCUS1854</name>
</gene>
<evidence type="ECO:0000313" key="8">
    <source>
        <dbReference type="Proteomes" id="UP001153620"/>
    </source>
</evidence>
<dbReference type="InterPro" id="IPR045851">
    <property type="entry name" value="AMP-bd_C_sf"/>
</dbReference>
<dbReference type="EMBL" id="OU895877">
    <property type="protein sequence ID" value="CAG9798878.1"/>
    <property type="molecule type" value="Genomic_DNA"/>
</dbReference>
<evidence type="ECO:0000256" key="4">
    <source>
        <dbReference type="ARBA" id="ARBA00023140"/>
    </source>
</evidence>
<dbReference type="SUPFAM" id="SSF56801">
    <property type="entry name" value="Acetyl-CoA synthetase-like"/>
    <property type="match status" value="1"/>
</dbReference>
<sequence length="545" mass="60474">MSDPNVIYGGDIEEPVNYATLGEMMVSCFRDGGDKIALINAETDEKWTFNKLLKESIIMAKALYGAGIRQNEIVGILCDNRHEFASISYGTIFLNAVLAPANYAYTEREVKHTFDTTLPKFVFVSSLAESVVPALKNFKYVEKIILIDGENIDDGKLISLKNFIKKYGNNDFDVEKLVQQPIDLYDQVAVIFMSSGTTGFPKGVQTTHGNLISCVAYNLERVSLTKDLFETKIQFSLAPFFHGMGFIGKLFATTSREITLAFLNKFDPDLYLGTIQKYKIEILTVPPPIVVFLAKSPLFDTYDLSSLKLIICAAAPLSQETETQVKERFNNEIFLIQAYGQSEATLAVLYGQAGTAKPGSVGEIIKGMSVKIIDEQTGVSLGKNKVGELCLKGPFLMKGYINNPRATAETIDTEGWLHTGDLAYYDEDNQFFIVDRLKELIKYKGFQVAPAELEGLLLSNPKIKDAGVIGIPDELAGELPFAFVVKELGVDLTEQDVKDFVAQNASNTKWLRGGVKFVDEIPKNPIGKIMRRDLKDLFKSLKAKL</sequence>
<keyword evidence="3" id="KW-0436">Ligase</keyword>
<dbReference type="Gene3D" id="3.40.50.980">
    <property type="match status" value="2"/>
</dbReference>
<dbReference type="GO" id="GO:0005777">
    <property type="term" value="C:peroxisome"/>
    <property type="evidence" value="ECO:0007669"/>
    <property type="project" value="UniProtKB-SubCell"/>
</dbReference>
<keyword evidence="8" id="KW-1185">Reference proteome</keyword>
<dbReference type="InterPro" id="IPR000873">
    <property type="entry name" value="AMP-dep_synth/lig_dom"/>
</dbReference>
<dbReference type="GO" id="GO:0016405">
    <property type="term" value="F:CoA-ligase activity"/>
    <property type="evidence" value="ECO:0007669"/>
    <property type="project" value="TreeGrafter"/>
</dbReference>
<dbReference type="Proteomes" id="UP001153620">
    <property type="component" value="Chromosome 1"/>
</dbReference>
<dbReference type="InterPro" id="IPR025110">
    <property type="entry name" value="AMP-bd_C"/>
</dbReference>
<reference evidence="7" key="1">
    <citation type="submission" date="2022-01" db="EMBL/GenBank/DDBJ databases">
        <authorList>
            <person name="King R."/>
        </authorList>
    </citation>
    <scope>NUCLEOTIDE SEQUENCE</scope>
</reference>
<dbReference type="FunFam" id="3.30.300.30:FF:000007">
    <property type="entry name" value="4-coumarate--CoA ligase 2"/>
    <property type="match status" value="1"/>
</dbReference>
<dbReference type="AlphaFoldDB" id="A0A9N9WMT6"/>
<evidence type="ECO:0000259" key="5">
    <source>
        <dbReference type="Pfam" id="PF00501"/>
    </source>
</evidence>
<dbReference type="Pfam" id="PF00501">
    <property type="entry name" value="AMP-binding"/>
    <property type="match status" value="1"/>
</dbReference>
<dbReference type="Gene3D" id="2.30.38.10">
    <property type="entry name" value="Luciferase, Domain 3"/>
    <property type="match status" value="1"/>
</dbReference>
<feature type="domain" description="AMP-dependent synthetase/ligase" evidence="5">
    <location>
        <begin position="33"/>
        <end position="400"/>
    </location>
</feature>
<evidence type="ECO:0000256" key="2">
    <source>
        <dbReference type="ARBA" id="ARBA00006432"/>
    </source>
</evidence>